<gene>
    <name evidence="2" type="ORF">K452DRAFT_62230</name>
</gene>
<feature type="compositionally biased region" description="Polar residues" evidence="1">
    <location>
        <begin position="97"/>
        <end position="107"/>
    </location>
</feature>
<evidence type="ECO:0000313" key="3">
    <source>
        <dbReference type="Proteomes" id="UP000799438"/>
    </source>
</evidence>
<sequence length="119" mass="13121">MRVADPSFVIVVVVAAASIPRTSRAVLVSTPFNISYPAYLPSLRPSIHSYPTAYQPKPTIPIHLPPHLPIHPTQRRLHPPRSILLYLCTTAHHAPTNTTLHHNQTHSFLPRLPPPGSAS</sequence>
<dbReference type="AlphaFoldDB" id="A0A6A6B600"/>
<dbReference type="Proteomes" id="UP000799438">
    <property type="component" value="Unassembled WGS sequence"/>
</dbReference>
<proteinExistence type="predicted"/>
<evidence type="ECO:0000313" key="2">
    <source>
        <dbReference type="EMBL" id="KAF2139552.1"/>
    </source>
</evidence>
<dbReference type="RefSeq" id="XP_033395265.1">
    <property type="nucleotide sequence ID" value="XM_033546919.1"/>
</dbReference>
<feature type="region of interest" description="Disordered" evidence="1">
    <location>
        <begin position="97"/>
        <end position="119"/>
    </location>
</feature>
<keyword evidence="3" id="KW-1185">Reference proteome</keyword>
<name>A0A6A6B600_9PEZI</name>
<dbReference type="GeneID" id="54304426"/>
<organism evidence="2 3">
    <name type="scientific">Aplosporella prunicola CBS 121167</name>
    <dbReference type="NCBI Taxonomy" id="1176127"/>
    <lineage>
        <taxon>Eukaryota</taxon>
        <taxon>Fungi</taxon>
        <taxon>Dikarya</taxon>
        <taxon>Ascomycota</taxon>
        <taxon>Pezizomycotina</taxon>
        <taxon>Dothideomycetes</taxon>
        <taxon>Dothideomycetes incertae sedis</taxon>
        <taxon>Botryosphaeriales</taxon>
        <taxon>Aplosporellaceae</taxon>
        <taxon>Aplosporella</taxon>
    </lineage>
</organism>
<accession>A0A6A6B600</accession>
<dbReference type="EMBL" id="ML995492">
    <property type="protein sequence ID" value="KAF2139552.1"/>
    <property type="molecule type" value="Genomic_DNA"/>
</dbReference>
<protein>
    <submittedName>
        <fullName evidence="2">Uncharacterized protein</fullName>
    </submittedName>
</protein>
<evidence type="ECO:0000256" key="1">
    <source>
        <dbReference type="SAM" id="MobiDB-lite"/>
    </source>
</evidence>
<reference evidence="2" key="1">
    <citation type="journal article" date="2020" name="Stud. Mycol.">
        <title>101 Dothideomycetes genomes: a test case for predicting lifestyles and emergence of pathogens.</title>
        <authorList>
            <person name="Haridas S."/>
            <person name="Albert R."/>
            <person name="Binder M."/>
            <person name="Bloem J."/>
            <person name="Labutti K."/>
            <person name="Salamov A."/>
            <person name="Andreopoulos B."/>
            <person name="Baker S."/>
            <person name="Barry K."/>
            <person name="Bills G."/>
            <person name="Bluhm B."/>
            <person name="Cannon C."/>
            <person name="Castanera R."/>
            <person name="Culley D."/>
            <person name="Daum C."/>
            <person name="Ezra D."/>
            <person name="Gonzalez J."/>
            <person name="Henrissat B."/>
            <person name="Kuo A."/>
            <person name="Liang C."/>
            <person name="Lipzen A."/>
            <person name="Lutzoni F."/>
            <person name="Magnuson J."/>
            <person name="Mondo S."/>
            <person name="Nolan M."/>
            <person name="Ohm R."/>
            <person name="Pangilinan J."/>
            <person name="Park H.-J."/>
            <person name="Ramirez L."/>
            <person name="Alfaro M."/>
            <person name="Sun H."/>
            <person name="Tritt A."/>
            <person name="Yoshinaga Y."/>
            <person name="Zwiers L.-H."/>
            <person name="Turgeon B."/>
            <person name="Goodwin S."/>
            <person name="Spatafora J."/>
            <person name="Crous P."/>
            <person name="Grigoriev I."/>
        </authorList>
    </citation>
    <scope>NUCLEOTIDE SEQUENCE</scope>
    <source>
        <strain evidence="2">CBS 121167</strain>
    </source>
</reference>